<name>A0A9W7A6A7_9STRA</name>
<keyword evidence="1" id="KW-0472">Membrane</keyword>
<evidence type="ECO:0000313" key="2">
    <source>
        <dbReference type="EMBL" id="GMH63682.1"/>
    </source>
</evidence>
<proteinExistence type="predicted"/>
<organism evidence="2 3">
    <name type="scientific">Triparma retinervis</name>
    <dbReference type="NCBI Taxonomy" id="2557542"/>
    <lineage>
        <taxon>Eukaryota</taxon>
        <taxon>Sar</taxon>
        <taxon>Stramenopiles</taxon>
        <taxon>Ochrophyta</taxon>
        <taxon>Bolidophyceae</taxon>
        <taxon>Parmales</taxon>
        <taxon>Triparmaceae</taxon>
        <taxon>Triparma</taxon>
    </lineage>
</organism>
<dbReference type="EMBL" id="BRXZ01001149">
    <property type="protein sequence ID" value="GMH63682.1"/>
    <property type="molecule type" value="Genomic_DNA"/>
</dbReference>
<feature type="transmembrane region" description="Helical" evidence="1">
    <location>
        <begin position="152"/>
        <end position="170"/>
    </location>
</feature>
<dbReference type="Proteomes" id="UP001165082">
    <property type="component" value="Unassembled WGS sequence"/>
</dbReference>
<keyword evidence="1" id="KW-1133">Transmembrane helix</keyword>
<evidence type="ECO:0000313" key="3">
    <source>
        <dbReference type="Proteomes" id="UP001165082"/>
    </source>
</evidence>
<keyword evidence="3" id="KW-1185">Reference proteome</keyword>
<sequence>MELYRGNLGFFLPLTCLIYSKVATSNRVLAFGVASLLYTTVLSAWNAGRLAGDVCDLSTEGGEGGECLDVGVPPRSAVPSSLVLRSGEGGGRRGRLGVRMKWSFRGLLRKIPTADDLDEFLDKQVFTPETVTRGPLKWFADMVTEDYAKAEVLYVSIIFFILVEVGMAWLRFEMHK</sequence>
<keyword evidence="1" id="KW-0812">Transmembrane</keyword>
<protein>
    <submittedName>
        <fullName evidence="2">Uncharacterized protein</fullName>
    </submittedName>
</protein>
<gene>
    <name evidence="2" type="ORF">TrRE_jg1005</name>
</gene>
<dbReference type="AlphaFoldDB" id="A0A9W7A6A7"/>
<accession>A0A9W7A6A7</accession>
<comment type="caution">
    <text evidence="2">The sequence shown here is derived from an EMBL/GenBank/DDBJ whole genome shotgun (WGS) entry which is preliminary data.</text>
</comment>
<reference evidence="2" key="1">
    <citation type="submission" date="2022-07" db="EMBL/GenBank/DDBJ databases">
        <title>Genome analysis of Parmales, a sister group of diatoms, reveals the evolutionary specialization of diatoms from phago-mixotrophs to photoautotrophs.</title>
        <authorList>
            <person name="Ban H."/>
            <person name="Sato S."/>
            <person name="Yoshikawa S."/>
            <person name="Kazumasa Y."/>
            <person name="Nakamura Y."/>
            <person name="Ichinomiya M."/>
            <person name="Saitoh K."/>
            <person name="Sato N."/>
            <person name="Blanc-Mathieu R."/>
            <person name="Endo H."/>
            <person name="Kuwata A."/>
            <person name="Ogata H."/>
        </authorList>
    </citation>
    <scope>NUCLEOTIDE SEQUENCE</scope>
</reference>
<evidence type="ECO:0000256" key="1">
    <source>
        <dbReference type="SAM" id="Phobius"/>
    </source>
</evidence>
<dbReference type="OrthoDB" id="10267969at2759"/>